<keyword evidence="2" id="KW-0812">Transmembrane</keyword>
<keyword evidence="2" id="KW-1133">Transmembrane helix</keyword>
<evidence type="ECO:0000256" key="2">
    <source>
        <dbReference type="SAM" id="Phobius"/>
    </source>
</evidence>
<evidence type="ECO:0000313" key="3">
    <source>
        <dbReference type="EMBL" id="RIA96559.1"/>
    </source>
</evidence>
<feature type="coiled-coil region" evidence="1">
    <location>
        <begin position="185"/>
        <end position="219"/>
    </location>
</feature>
<dbReference type="Proteomes" id="UP000265703">
    <property type="component" value="Unassembled WGS sequence"/>
</dbReference>
<dbReference type="EMBL" id="QKYT01000043">
    <property type="protein sequence ID" value="RIA96559.1"/>
    <property type="molecule type" value="Genomic_DNA"/>
</dbReference>
<keyword evidence="1" id="KW-0175">Coiled coil</keyword>
<accession>A0A397TGS6</accession>
<keyword evidence="2" id="KW-0472">Membrane</keyword>
<protein>
    <submittedName>
        <fullName evidence="3">Uncharacterized protein</fullName>
    </submittedName>
</protein>
<proteinExistence type="predicted"/>
<organism evidence="3 4">
    <name type="scientific">Glomus cerebriforme</name>
    <dbReference type="NCBI Taxonomy" id="658196"/>
    <lineage>
        <taxon>Eukaryota</taxon>
        <taxon>Fungi</taxon>
        <taxon>Fungi incertae sedis</taxon>
        <taxon>Mucoromycota</taxon>
        <taxon>Glomeromycotina</taxon>
        <taxon>Glomeromycetes</taxon>
        <taxon>Glomerales</taxon>
        <taxon>Glomeraceae</taxon>
        <taxon>Glomus</taxon>
    </lineage>
</organism>
<keyword evidence="4" id="KW-1185">Reference proteome</keyword>
<name>A0A397TGS6_9GLOM</name>
<sequence>MFFAIPNCTIHARFKNSIWKEKLVNVTELWSFIALLVIISYAKNLYILYIMFNNKQQHSMEVISLKQHYKEVTDGDLDDIIKQVKNAGEMLQLASLSLRACFIDNSSSVKSFVEIRSEVTNEARVYGYKILPFAHDVVRTIQNFCENYQDFTFEEFKEYITDLADEANENAKLCKYTLELHKSILTEFKKKEDKAKTVLKQLKLEAEEFEKRKEALLNSANQKYAWAIGLSLVPGVNLIATPILLCEGNKDIAKSIAASEEKLLAVAAIDAIRDPLCNSIDNFVKSLSKISGFFQLLTDELIFLAQNHKENPKKMHYNRIKKKSLHIVEACRQYSFRIPDSETNLRAIPETFDNNYVQEWLSRREAEIDNEKLSFIKWGEKLLKSNKKLMNLITAELYCT</sequence>
<evidence type="ECO:0000313" key="4">
    <source>
        <dbReference type="Proteomes" id="UP000265703"/>
    </source>
</evidence>
<dbReference type="SUPFAM" id="SSF58100">
    <property type="entry name" value="Bacterial hemolysins"/>
    <property type="match status" value="1"/>
</dbReference>
<reference evidence="3 4" key="1">
    <citation type="submission" date="2018-06" db="EMBL/GenBank/DDBJ databases">
        <title>Comparative genomics reveals the genomic features of Rhizophagus irregularis, R. cerebriforme, R. diaphanum and Gigaspora rosea, and their symbiotic lifestyle signature.</title>
        <authorList>
            <person name="Morin E."/>
            <person name="San Clemente H."/>
            <person name="Chen E.C.H."/>
            <person name="De La Providencia I."/>
            <person name="Hainaut M."/>
            <person name="Kuo A."/>
            <person name="Kohler A."/>
            <person name="Murat C."/>
            <person name="Tang N."/>
            <person name="Roy S."/>
            <person name="Loubradou J."/>
            <person name="Henrissat B."/>
            <person name="Grigoriev I.V."/>
            <person name="Corradi N."/>
            <person name="Roux C."/>
            <person name="Martin F.M."/>
        </authorList>
    </citation>
    <scope>NUCLEOTIDE SEQUENCE [LARGE SCALE GENOMIC DNA]</scope>
    <source>
        <strain evidence="3 4">DAOM 227022</strain>
    </source>
</reference>
<feature type="transmembrane region" description="Helical" evidence="2">
    <location>
        <begin position="29"/>
        <end position="52"/>
    </location>
</feature>
<dbReference type="AlphaFoldDB" id="A0A397TGS6"/>
<dbReference type="OrthoDB" id="2360021at2759"/>
<comment type="caution">
    <text evidence="3">The sequence shown here is derived from an EMBL/GenBank/DDBJ whole genome shotgun (WGS) entry which is preliminary data.</text>
</comment>
<evidence type="ECO:0000256" key="1">
    <source>
        <dbReference type="SAM" id="Coils"/>
    </source>
</evidence>
<gene>
    <name evidence="3" type="ORF">C1645_754584</name>
</gene>